<reference evidence="1 2" key="1">
    <citation type="submission" date="2018-06" db="EMBL/GenBank/DDBJ databases">
        <authorList>
            <consortium name="Pathogen Informatics"/>
            <person name="Doyle S."/>
        </authorList>
    </citation>
    <scope>NUCLEOTIDE SEQUENCE [LARGE SCALE GENOMIC DNA]</scope>
    <source>
        <strain evidence="1 2">NCTC10718</strain>
    </source>
</reference>
<sequence length="260" mass="29537">MADYQTILTISVLHEYYNASSDKFAPIGLVADRETVLLLRQYGILLKSARGFTRLIVDTVRFSDLADLTAELTFRFYLMSTDPGFRNITKMPDMFDISILNAEFTDSSELDITAEHWVDINQLNTSTAIDSAVIHNKNFIGLLTISLPKFHCTLEKKNITVRFNAISAYWKYYIFSPGGKKNLNIPHSFTEQEPEQVANKTARIFMSDNPILLRKIYAEPFSLLDVNNVIIKSLPLPMPDNISTSIVKGFKITIAHIYIN</sequence>
<dbReference type="Proteomes" id="UP000254332">
    <property type="component" value="Unassembled WGS sequence"/>
</dbReference>
<name>A0A379R195_SALER</name>
<gene>
    <name evidence="1" type="ORF">NCTC10718_02965</name>
</gene>
<evidence type="ECO:0000313" key="1">
    <source>
        <dbReference type="EMBL" id="SUF70147.1"/>
    </source>
</evidence>
<proteinExistence type="predicted"/>
<protein>
    <submittedName>
        <fullName evidence="1">Uncharacterized protein</fullName>
    </submittedName>
</protein>
<evidence type="ECO:0000313" key="2">
    <source>
        <dbReference type="Proteomes" id="UP000254332"/>
    </source>
</evidence>
<dbReference type="EMBL" id="UGWQ01000001">
    <property type="protein sequence ID" value="SUF70147.1"/>
    <property type="molecule type" value="Genomic_DNA"/>
</dbReference>
<accession>A0A379R195</accession>
<dbReference type="AlphaFoldDB" id="A0A379R195"/>
<organism evidence="1 2">
    <name type="scientific">Salmonella enterica</name>
    <name type="common">Salmonella choleraesuis</name>
    <dbReference type="NCBI Taxonomy" id="28901"/>
    <lineage>
        <taxon>Bacteria</taxon>
        <taxon>Pseudomonadati</taxon>
        <taxon>Pseudomonadota</taxon>
        <taxon>Gammaproteobacteria</taxon>
        <taxon>Enterobacterales</taxon>
        <taxon>Enterobacteriaceae</taxon>
        <taxon>Salmonella</taxon>
    </lineage>
</organism>